<dbReference type="GO" id="GO:0016020">
    <property type="term" value="C:membrane"/>
    <property type="evidence" value="ECO:0007669"/>
    <property type="project" value="UniProtKB-SubCell"/>
</dbReference>
<evidence type="ECO:0000259" key="9">
    <source>
        <dbReference type="PROSITE" id="PS50893"/>
    </source>
</evidence>
<accession>A0ABD6EGN1</accession>
<keyword evidence="6" id="KW-0067">ATP-binding</keyword>
<keyword evidence="7" id="KW-1133">Transmembrane helix</keyword>
<name>A0ABD6EGN1_9BILA</name>
<reference evidence="10 11" key="1">
    <citation type="submission" date="2024-08" db="EMBL/GenBank/DDBJ databases">
        <title>Gnathostoma spinigerum genome.</title>
        <authorList>
            <person name="Gonzalez-Bertolin B."/>
            <person name="Monzon S."/>
            <person name="Zaballos A."/>
            <person name="Jimenez P."/>
            <person name="Dekumyoy P."/>
            <person name="Varona S."/>
            <person name="Cuesta I."/>
            <person name="Sumanam S."/>
            <person name="Adisakwattana P."/>
            <person name="Gasser R.B."/>
            <person name="Hernandez-Gonzalez A."/>
            <person name="Young N.D."/>
            <person name="Perteguer M.J."/>
        </authorList>
    </citation>
    <scope>NUCLEOTIDE SEQUENCE [LARGE SCALE GENOMIC DNA]</scope>
    <source>
        <strain evidence="10">AL3</strain>
        <tissue evidence="10">Liver</tissue>
    </source>
</reference>
<keyword evidence="4" id="KW-0812">Transmembrane</keyword>
<dbReference type="PANTHER" id="PTHR48041">
    <property type="entry name" value="ABC TRANSPORTER G FAMILY MEMBER 28"/>
    <property type="match status" value="1"/>
</dbReference>
<gene>
    <name evidence="10" type="ORF">AB6A40_003250</name>
</gene>
<dbReference type="GO" id="GO:0005524">
    <property type="term" value="F:ATP binding"/>
    <property type="evidence" value="ECO:0007669"/>
    <property type="project" value="UniProtKB-KW"/>
</dbReference>
<evidence type="ECO:0000256" key="7">
    <source>
        <dbReference type="ARBA" id="ARBA00022989"/>
    </source>
</evidence>
<proteinExistence type="inferred from homology"/>
<dbReference type="SMART" id="SM00382">
    <property type="entry name" value="AAA"/>
    <property type="match status" value="1"/>
</dbReference>
<dbReference type="InterPro" id="IPR003593">
    <property type="entry name" value="AAA+_ATPase"/>
</dbReference>
<evidence type="ECO:0000313" key="10">
    <source>
        <dbReference type="EMBL" id="MFH4976541.1"/>
    </source>
</evidence>
<dbReference type="Proteomes" id="UP001608902">
    <property type="component" value="Unassembled WGS sequence"/>
</dbReference>
<evidence type="ECO:0000256" key="6">
    <source>
        <dbReference type="ARBA" id="ARBA00022840"/>
    </source>
</evidence>
<dbReference type="InterPro" id="IPR050352">
    <property type="entry name" value="ABCG_transporters"/>
</dbReference>
<dbReference type="PROSITE" id="PS50893">
    <property type="entry name" value="ABC_TRANSPORTER_2"/>
    <property type="match status" value="1"/>
</dbReference>
<evidence type="ECO:0000256" key="2">
    <source>
        <dbReference type="ARBA" id="ARBA00005814"/>
    </source>
</evidence>
<dbReference type="Pfam" id="PF00005">
    <property type="entry name" value="ABC_tran"/>
    <property type="match status" value="1"/>
</dbReference>
<keyword evidence="5" id="KW-0547">Nucleotide-binding</keyword>
<evidence type="ECO:0000256" key="8">
    <source>
        <dbReference type="ARBA" id="ARBA00023136"/>
    </source>
</evidence>
<dbReference type="Gene3D" id="3.40.50.300">
    <property type="entry name" value="P-loop containing nucleotide triphosphate hydrolases"/>
    <property type="match status" value="1"/>
</dbReference>
<comment type="subcellular location">
    <subcellularLocation>
        <location evidence="1">Membrane</location>
        <topology evidence="1">Multi-pass membrane protein</topology>
    </subcellularLocation>
</comment>
<evidence type="ECO:0000313" key="11">
    <source>
        <dbReference type="Proteomes" id="UP001608902"/>
    </source>
</evidence>
<evidence type="ECO:0000256" key="4">
    <source>
        <dbReference type="ARBA" id="ARBA00022692"/>
    </source>
</evidence>
<sequence>MELVETSSSENDLVGRSRHQAIPFWDEISSFEQMDETRRFPSMNVSWNNINVKIAENERHRGVLRKIARFARRTGHQKTNVDILNNVHGSALSGQIMAVMGPSGAGKTVLMNVLNQTNLRGFSVSGTVRINGQVIAPGQMRRCAAYVQQDELFVGALTVREHLLFHAALRMGSRYSTKEQIERVEYIINELGLKKCENTAIGVPGITGGLSGGERKRLLFGTEILMDPPILFCDEPTSGLDTFLAQQVVQILRDLSRTRNMTIVFSIHQPSSQIVQLFDR</sequence>
<dbReference type="EMBL" id="JBGFUD010001626">
    <property type="protein sequence ID" value="MFH4976541.1"/>
    <property type="molecule type" value="Genomic_DNA"/>
</dbReference>
<dbReference type="AlphaFoldDB" id="A0ABD6EGN1"/>
<protein>
    <recommendedName>
        <fullName evidence="9">ABC transporter domain-containing protein</fullName>
    </recommendedName>
</protein>
<dbReference type="PROSITE" id="PS00211">
    <property type="entry name" value="ABC_TRANSPORTER_1"/>
    <property type="match status" value="1"/>
</dbReference>
<evidence type="ECO:0000256" key="1">
    <source>
        <dbReference type="ARBA" id="ARBA00004141"/>
    </source>
</evidence>
<dbReference type="InterPro" id="IPR027417">
    <property type="entry name" value="P-loop_NTPase"/>
</dbReference>
<dbReference type="SUPFAM" id="SSF52540">
    <property type="entry name" value="P-loop containing nucleoside triphosphate hydrolases"/>
    <property type="match status" value="1"/>
</dbReference>
<keyword evidence="8" id="KW-0472">Membrane</keyword>
<dbReference type="PANTHER" id="PTHR48041:SF139">
    <property type="entry name" value="PROTEIN SCARLET"/>
    <property type="match status" value="1"/>
</dbReference>
<organism evidence="10 11">
    <name type="scientific">Gnathostoma spinigerum</name>
    <dbReference type="NCBI Taxonomy" id="75299"/>
    <lineage>
        <taxon>Eukaryota</taxon>
        <taxon>Metazoa</taxon>
        <taxon>Ecdysozoa</taxon>
        <taxon>Nematoda</taxon>
        <taxon>Chromadorea</taxon>
        <taxon>Rhabditida</taxon>
        <taxon>Spirurina</taxon>
        <taxon>Gnathostomatomorpha</taxon>
        <taxon>Gnathostomatoidea</taxon>
        <taxon>Gnathostomatidae</taxon>
        <taxon>Gnathostoma</taxon>
    </lineage>
</organism>
<evidence type="ECO:0000256" key="3">
    <source>
        <dbReference type="ARBA" id="ARBA00022448"/>
    </source>
</evidence>
<comment type="similarity">
    <text evidence="2">Belongs to the ABC transporter superfamily. ABCG family. Eye pigment precursor importer (TC 3.A.1.204) subfamily.</text>
</comment>
<dbReference type="InterPro" id="IPR017871">
    <property type="entry name" value="ABC_transporter-like_CS"/>
</dbReference>
<keyword evidence="11" id="KW-1185">Reference proteome</keyword>
<dbReference type="InterPro" id="IPR003439">
    <property type="entry name" value="ABC_transporter-like_ATP-bd"/>
</dbReference>
<feature type="domain" description="ABC transporter" evidence="9">
    <location>
        <begin position="64"/>
        <end position="279"/>
    </location>
</feature>
<comment type="caution">
    <text evidence="10">The sequence shown here is derived from an EMBL/GenBank/DDBJ whole genome shotgun (WGS) entry which is preliminary data.</text>
</comment>
<keyword evidence="3" id="KW-0813">Transport</keyword>
<evidence type="ECO:0000256" key="5">
    <source>
        <dbReference type="ARBA" id="ARBA00022741"/>
    </source>
</evidence>